<evidence type="ECO:0000256" key="1">
    <source>
        <dbReference type="SAM" id="Phobius"/>
    </source>
</evidence>
<dbReference type="RefSeq" id="WP_184527885.1">
    <property type="nucleotide sequence ID" value="NZ_JACHGK010000012.1"/>
</dbReference>
<feature type="transmembrane region" description="Helical" evidence="1">
    <location>
        <begin position="87"/>
        <end position="108"/>
    </location>
</feature>
<gene>
    <name evidence="2" type="ORF">HNR53_003336</name>
</gene>
<keyword evidence="1" id="KW-0812">Transmembrane</keyword>
<evidence type="ECO:0000313" key="2">
    <source>
        <dbReference type="EMBL" id="MBB6446676.1"/>
    </source>
</evidence>
<protein>
    <submittedName>
        <fullName evidence="2">Uncharacterized protein</fullName>
    </submittedName>
</protein>
<organism evidence="2 3">
    <name type="scientific">Bacillus benzoevorans</name>
    <dbReference type="NCBI Taxonomy" id="1456"/>
    <lineage>
        <taxon>Bacteria</taxon>
        <taxon>Bacillati</taxon>
        <taxon>Bacillota</taxon>
        <taxon>Bacilli</taxon>
        <taxon>Bacillales</taxon>
        <taxon>Bacillaceae</taxon>
        <taxon>Bacillus</taxon>
    </lineage>
</organism>
<dbReference type="AlphaFoldDB" id="A0A7X0HW44"/>
<comment type="caution">
    <text evidence="2">The sequence shown here is derived from an EMBL/GenBank/DDBJ whole genome shotgun (WGS) entry which is preliminary data.</text>
</comment>
<keyword evidence="1" id="KW-1133">Transmembrane helix</keyword>
<keyword evidence="1" id="KW-0472">Membrane</keyword>
<accession>A0A7X0HW44</accession>
<dbReference type="EMBL" id="JACHGK010000012">
    <property type="protein sequence ID" value="MBB6446676.1"/>
    <property type="molecule type" value="Genomic_DNA"/>
</dbReference>
<feature type="transmembrane region" description="Helical" evidence="1">
    <location>
        <begin position="6"/>
        <end position="22"/>
    </location>
</feature>
<keyword evidence="3" id="KW-1185">Reference proteome</keyword>
<name>A0A7X0HW44_9BACI</name>
<sequence length="154" mass="18582">MRNVKILLLLLIVPWLTIPFVGRESLKRFMPAAIFIALVTKIMDSFGEKRKWWKFYHGIFFNSMDFLILGPYMVASIWILKMTYGKFLTYFISNKILHFLFILFGLQFMGRYKIFSLKKLSNFQYWITHMLRALVLYAFQFIKESLQKPRIRLD</sequence>
<feature type="transmembrane region" description="Helical" evidence="1">
    <location>
        <begin position="59"/>
        <end position="80"/>
    </location>
</feature>
<reference evidence="2 3" key="1">
    <citation type="submission" date="2020-08" db="EMBL/GenBank/DDBJ databases">
        <title>Genomic Encyclopedia of Type Strains, Phase IV (KMG-IV): sequencing the most valuable type-strain genomes for metagenomic binning, comparative biology and taxonomic classification.</title>
        <authorList>
            <person name="Goeker M."/>
        </authorList>
    </citation>
    <scope>NUCLEOTIDE SEQUENCE [LARGE SCALE GENOMIC DNA]</scope>
    <source>
        <strain evidence="2 3">DSM 5391</strain>
    </source>
</reference>
<feature type="transmembrane region" description="Helical" evidence="1">
    <location>
        <begin position="123"/>
        <end position="142"/>
    </location>
</feature>
<dbReference type="Proteomes" id="UP000531594">
    <property type="component" value="Unassembled WGS sequence"/>
</dbReference>
<evidence type="ECO:0000313" key="3">
    <source>
        <dbReference type="Proteomes" id="UP000531594"/>
    </source>
</evidence>
<proteinExistence type="predicted"/>